<keyword evidence="2" id="KW-1185">Reference proteome</keyword>
<name>A0A5A7R8M1_STRAF</name>
<comment type="caution">
    <text evidence="1">The sequence shown here is derived from an EMBL/GenBank/DDBJ whole genome shotgun (WGS) entry which is preliminary data.</text>
</comment>
<gene>
    <name evidence="1" type="ORF">STAS_31329</name>
</gene>
<evidence type="ECO:0000313" key="2">
    <source>
        <dbReference type="Proteomes" id="UP000325081"/>
    </source>
</evidence>
<proteinExistence type="predicted"/>
<evidence type="ECO:0000313" key="1">
    <source>
        <dbReference type="EMBL" id="GER53786.1"/>
    </source>
</evidence>
<dbReference type="EMBL" id="BKCP01010737">
    <property type="protein sequence ID" value="GER53786.1"/>
    <property type="molecule type" value="Genomic_DNA"/>
</dbReference>
<reference evidence="2" key="1">
    <citation type="journal article" date="2019" name="Curr. Biol.">
        <title>Genome Sequence of Striga asiatica Provides Insight into the Evolution of Plant Parasitism.</title>
        <authorList>
            <person name="Yoshida S."/>
            <person name="Kim S."/>
            <person name="Wafula E.K."/>
            <person name="Tanskanen J."/>
            <person name="Kim Y.M."/>
            <person name="Honaas L."/>
            <person name="Yang Z."/>
            <person name="Spallek T."/>
            <person name="Conn C.E."/>
            <person name="Ichihashi Y."/>
            <person name="Cheong K."/>
            <person name="Cui S."/>
            <person name="Der J.P."/>
            <person name="Gundlach H."/>
            <person name="Jiao Y."/>
            <person name="Hori C."/>
            <person name="Ishida J.K."/>
            <person name="Kasahara H."/>
            <person name="Kiba T."/>
            <person name="Kim M.S."/>
            <person name="Koo N."/>
            <person name="Laohavisit A."/>
            <person name="Lee Y.H."/>
            <person name="Lumba S."/>
            <person name="McCourt P."/>
            <person name="Mortimer J.C."/>
            <person name="Mutuku J.M."/>
            <person name="Nomura T."/>
            <person name="Sasaki-Sekimoto Y."/>
            <person name="Seto Y."/>
            <person name="Wang Y."/>
            <person name="Wakatake T."/>
            <person name="Sakakibara H."/>
            <person name="Demura T."/>
            <person name="Yamaguchi S."/>
            <person name="Yoneyama K."/>
            <person name="Manabe R.I."/>
            <person name="Nelson D.C."/>
            <person name="Schulman A.H."/>
            <person name="Timko M.P."/>
            <person name="dePamphilis C.W."/>
            <person name="Choi D."/>
            <person name="Shirasu K."/>
        </authorList>
    </citation>
    <scope>NUCLEOTIDE SEQUENCE [LARGE SCALE GENOMIC DNA]</scope>
    <source>
        <strain evidence="2">cv. UVA1</strain>
    </source>
</reference>
<accession>A0A5A7R8M1</accession>
<dbReference type="Proteomes" id="UP000325081">
    <property type="component" value="Unassembled WGS sequence"/>
</dbReference>
<organism evidence="1 2">
    <name type="scientific">Striga asiatica</name>
    <name type="common">Asiatic witchweed</name>
    <name type="synonym">Buchnera asiatica</name>
    <dbReference type="NCBI Taxonomy" id="4170"/>
    <lineage>
        <taxon>Eukaryota</taxon>
        <taxon>Viridiplantae</taxon>
        <taxon>Streptophyta</taxon>
        <taxon>Embryophyta</taxon>
        <taxon>Tracheophyta</taxon>
        <taxon>Spermatophyta</taxon>
        <taxon>Magnoliopsida</taxon>
        <taxon>eudicotyledons</taxon>
        <taxon>Gunneridae</taxon>
        <taxon>Pentapetalae</taxon>
        <taxon>asterids</taxon>
        <taxon>lamiids</taxon>
        <taxon>Lamiales</taxon>
        <taxon>Orobanchaceae</taxon>
        <taxon>Buchnereae</taxon>
        <taxon>Striga</taxon>
    </lineage>
</organism>
<dbReference type="AlphaFoldDB" id="A0A5A7R8M1"/>
<protein>
    <submittedName>
        <fullName evidence="1">Protein unc-93-like B1</fullName>
    </submittedName>
</protein>
<sequence>MAFATSSPEYISLLSLLTSTPMPTSTISLEFTGWSSLIGIPHKRDPKIHAIRHLTPLAIAYGTASPRVGQSPLMRGAHFITTLGTCKVGLPRGCKLLSLSVSAVGWRCAFSVELCFSPSQSPISFSNKLSDKEMPYS</sequence>